<evidence type="ECO:0000313" key="3">
    <source>
        <dbReference type="EMBL" id="MEP1058686.1"/>
    </source>
</evidence>
<feature type="chain" id="PRO_5045334706" evidence="1">
    <location>
        <begin position="27"/>
        <end position="382"/>
    </location>
</feature>
<protein>
    <submittedName>
        <fullName evidence="3">PEP-CTERM sorting domain-containing protein</fullName>
    </submittedName>
</protein>
<keyword evidence="4" id="KW-1185">Reference proteome</keyword>
<gene>
    <name evidence="3" type="ORF">NDI38_09570</name>
</gene>
<proteinExistence type="predicted"/>
<dbReference type="Gene3D" id="2.120.10.30">
    <property type="entry name" value="TolB, C-terminal domain"/>
    <property type="match status" value="1"/>
</dbReference>
<organism evidence="3 4">
    <name type="scientific">Stenomitos frigidus AS-A4</name>
    <dbReference type="NCBI Taxonomy" id="2933935"/>
    <lineage>
        <taxon>Bacteria</taxon>
        <taxon>Bacillati</taxon>
        <taxon>Cyanobacteriota</taxon>
        <taxon>Cyanophyceae</taxon>
        <taxon>Leptolyngbyales</taxon>
        <taxon>Leptolyngbyaceae</taxon>
        <taxon>Stenomitos</taxon>
    </lineage>
</organism>
<dbReference type="InterPro" id="IPR013424">
    <property type="entry name" value="Ice-binding_C"/>
</dbReference>
<dbReference type="NCBIfam" id="TIGR02595">
    <property type="entry name" value="PEP_CTERM"/>
    <property type="match status" value="1"/>
</dbReference>
<dbReference type="InterPro" id="IPR011042">
    <property type="entry name" value="6-blade_b-propeller_TolB-like"/>
</dbReference>
<evidence type="ECO:0000313" key="4">
    <source>
        <dbReference type="Proteomes" id="UP001476950"/>
    </source>
</evidence>
<name>A0ABV0KHH9_9CYAN</name>
<accession>A0ABV0KHH9</accession>
<comment type="caution">
    <text evidence="3">The sequence shown here is derived from an EMBL/GenBank/DDBJ whole genome shotgun (WGS) entry which is preliminary data.</text>
</comment>
<feature type="signal peptide" evidence="1">
    <location>
        <begin position="1"/>
        <end position="26"/>
    </location>
</feature>
<dbReference type="RefSeq" id="WP_190447366.1">
    <property type="nucleotide sequence ID" value="NZ_JAMPLM010000006.1"/>
</dbReference>
<dbReference type="Proteomes" id="UP001476950">
    <property type="component" value="Unassembled WGS sequence"/>
</dbReference>
<dbReference type="EMBL" id="JAMPLM010000006">
    <property type="protein sequence ID" value="MEP1058686.1"/>
    <property type="molecule type" value="Genomic_DNA"/>
</dbReference>
<sequence length="382" mass="39211">MKNRLQAAVLLSIVTLLGLITSKADAALLIGNTEDNNIVVFDESTGTFQGNFTTPGLGGLQAPDALMIGPDGNLYVSSGGNSGLNLFDPAYPQDSAVLRYSLTGEFLGIAASGGGLTRPYGNAFAPDGSLFVSSFRTNQILRYDVTTGAFLGVFASDNNSGLGSANGLNGPNGLLFGPDGSLYVTTQGSANNISGGLTFPFASQVLRYTPEQVAGLAPSQTPSVFIDQPATLPESEFISLLGLALAPTDDSLYISDFAGGIRQYDLVGNLLSVLSTNYTGTAPSSNFIGSLTFGSGDNSDDLYAVGFDRTNANLGSVLAYAGAQGSAGTFSGDVFTSSSLIRPIGVVAVEGVPEPSTVAGLLLGLGGLGLARLRQRRSQIRL</sequence>
<dbReference type="SUPFAM" id="SSF101898">
    <property type="entry name" value="NHL repeat"/>
    <property type="match status" value="1"/>
</dbReference>
<dbReference type="Pfam" id="PF07589">
    <property type="entry name" value="PEP-CTERM"/>
    <property type="match status" value="1"/>
</dbReference>
<evidence type="ECO:0000256" key="1">
    <source>
        <dbReference type="SAM" id="SignalP"/>
    </source>
</evidence>
<keyword evidence="1" id="KW-0732">Signal</keyword>
<feature type="domain" description="Ice-binding protein C-terminal" evidence="2">
    <location>
        <begin position="352"/>
        <end position="374"/>
    </location>
</feature>
<evidence type="ECO:0000259" key="2">
    <source>
        <dbReference type="Pfam" id="PF07589"/>
    </source>
</evidence>
<reference evidence="3 4" key="1">
    <citation type="submission" date="2022-04" db="EMBL/GenBank/DDBJ databases">
        <title>Positive selection, recombination, and allopatry shape intraspecific diversity of widespread and dominant cyanobacteria.</title>
        <authorList>
            <person name="Wei J."/>
            <person name="Shu W."/>
            <person name="Hu C."/>
        </authorList>
    </citation>
    <scope>NUCLEOTIDE SEQUENCE [LARGE SCALE GENOMIC DNA]</scope>
    <source>
        <strain evidence="3 4">AS-A4</strain>
    </source>
</reference>